<dbReference type="InterPro" id="IPR043504">
    <property type="entry name" value="Peptidase_S1_PA_chymotrypsin"/>
</dbReference>
<proteinExistence type="evidence at transcript level"/>
<organism evidence="1">
    <name type="scientific">Chelonus inanitus</name>
    <dbReference type="NCBI Taxonomy" id="49201"/>
    <lineage>
        <taxon>Eukaryota</taxon>
        <taxon>Metazoa</taxon>
        <taxon>Ecdysozoa</taxon>
        <taxon>Arthropoda</taxon>
        <taxon>Hexapoda</taxon>
        <taxon>Insecta</taxon>
        <taxon>Pterygota</taxon>
        <taxon>Neoptera</taxon>
        <taxon>Endopterygota</taxon>
        <taxon>Hymenoptera</taxon>
        <taxon>Apocrita</taxon>
        <taxon>Ichneumonoidea</taxon>
        <taxon>Braconidae</taxon>
        <taxon>Cheloninae</taxon>
        <taxon>Chelonus</taxon>
    </lineage>
</organism>
<protein>
    <submittedName>
        <fullName evidence="1">Venom protein Ci-40c</fullName>
    </submittedName>
</protein>
<reference evidence="1" key="1">
    <citation type="journal article" date="2010" name="BMC Genomics">
        <title>The venom composition of the parasitic wasp Chelonus inanitus resolved by combined expressed sequence tags analysis and proteomic approach.</title>
        <authorList>
            <person name="Vincent B."/>
            <person name="Kaeslin M."/>
            <person name="Roth T."/>
            <person name="Heller M."/>
            <person name="Poulain J."/>
            <person name="Cousserans F."/>
            <person name="Schaller J."/>
            <person name="Poirie M."/>
            <person name="Lanzrein B."/>
            <person name="Drezen J.-M."/>
            <person name="Moreau S.J.M."/>
        </authorList>
    </citation>
    <scope>NUCLEOTIDE SEQUENCE</scope>
    <source>
        <tissue evidence="1">Venom glands</tissue>
    </source>
</reference>
<dbReference type="EMBL" id="FN908681">
    <property type="protein sequence ID" value="CBM69269.1"/>
    <property type="molecule type" value="mRNA"/>
</dbReference>
<sequence length="263" mass="29793">MILIIKTFIVFTFINFFVNIQVISSSSIESHLVDDKNINWMGAIFKRSSKFDSFKYKCQGIFVDPKLIYTVDQCVEALEPVEHIRVRVYKSSGGNNTEATDFEEREVEGIGWMRLYLFSSVPPMPVRKVTYLSLKTPFDLQLNVEFPTKNNLKYDVAKNVDVNSCFFTTLLYKNNGFEVKQSKARYITSKEACCDKNGNHVCTLCNAGRKVFCAEPVEAVMESFNQKESLASSLACKSKSNNAIFVVGISVNNTECAPKFTTF</sequence>
<name>E6ZCK0_9HYME</name>
<evidence type="ECO:0000313" key="1">
    <source>
        <dbReference type="EMBL" id="CBM69269.1"/>
    </source>
</evidence>
<accession>E6ZCK0</accession>
<dbReference type="Gene3D" id="2.40.10.10">
    <property type="entry name" value="Trypsin-like serine proteases"/>
    <property type="match status" value="2"/>
</dbReference>
<dbReference type="AlphaFoldDB" id="E6ZCK0"/>